<reference evidence="10 11" key="1">
    <citation type="journal article" date="2013" name="PLoS Genet.">
        <title>Genomic mechanisms accounting for the adaptation to parasitism in nematode-trapping fungi.</title>
        <authorList>
            <person name="Meerupati T."/>
            <person name="Andersson K.M."/>
            <person name="Friman E."/>
            <person name="Kumar D."/>
            <person name="Tunlid A."/>
            <person name="Ahren D."/>
        </authorList>
    </citation>
    <scope>NUCLEOTIDE SEQUENCE [LARGE SCALE GENOMIC DNA]</scope>
    <source>
        <strain evidence="10 11">CBS 200.50</strain>
    </source>
</reference>
<dbReference type="SMART" id="SM00338">
    <property type="entry name" value="BRLZ"/>
    <property type="match status" value="1"/>
</dbReference>
<dbReference type="PANTHER" id="PTHR13044">
    <property type="entry name" value="ACTIVATING TRANSCRIPTION FACTOR ATF 4/5"/>
    <property type="match status" value="1"/>
</dbReference>
<evidence type="ECO:0000256" key="7">
    <source>
        <dbReference type="SAM" id="MobiDB-lite"/>
    </source>
</evidence>
<keyword evidence="4" id="KW-0804">Transcription</keyword>
<keyword evidence="5" id="KW-0539">Nucleus</keyword>
<dbReference type="InterPro" id="IPR004827">
    <property type="entry name" value="bZIP"/>
</dbReference>
<gene>
    <name evidence="10" type="ORF">H072_9461</name>
</gene>
<feature type="region of interest" description="Disordered" evidence="7">
    <location>
        <begin position="685"/>
        <end position="777"/>
    </location>
</feature>
<dbReference type="Gene3D" id="1.20.5.170">
    <property type="match status" value="1"/>
</dbReference>
<keyword evidence="8" id="KW-0812">Transmembrane</keyword>
<dbReference type="Pfam" id="PF07716">
    <property type="entry name" value="bZIP_2"/>
    <property type="match status" value="1"/>
</dbReference>
<feature type="compositionally biased region" description="Polar residues" evidence="7">
    <location>
        <begin position="1"/>
        <end position="30"/>
    </location>
</feature>
<feature type="region of interest" description="Disordered" evidence="7">
    <location>
        <begin position="315"/>
        <end position="335"/>
    </location>
</feature>
<evidence type="ECO:0000259" key="9">
    <source>
        <dbReference type="PROSITE" id="PS00036"/>
    </source>
</evidence>
<feature type="region of interest" description="Disordered" evidence="7">
    <location>
        <begin position="264"/>
        <end position="299"/>
    </location>
</feature>
<feature type="region of interest" description="Disordered" evidence="7">
    <location>
        <begin position="429"/>
        <end position="537"/>
    </location>
</feature>
<feature type="domain" description="BZIP" evidence="9">
    <location>
        <begin position="781"/>
        <end position="795"/>
    </location>
</feature>
<sequence length="843" mass="88752">MSTRQTSPPSFNPKTTSSSERTSYKYTLPTQARGPGYSRSFPSSSVIMSEYPYRTYSPGAGGANRSPTRRTAPPIIPPAGTYPSEWNRQVNAMPGFEGWRADDDVPSAYASTPNIVPEVVPKTSASASSSFISSQSAPPYDHIPPSLLPGGAARGSRTSLYSTATSDRGESPYRRRHVRTPSTSSTESASRSRDRRPGRSNRDRTPSTSPTRAIPRDGVSASSTTFRTPSGNIMTSLFTSENAAAVGSALGSAASFLGARAGLTNTNNNNNQQHLDDDRDGVPGGYNSRPVPDTANNAGGGFNLNDAIGYLSSHLGAPQDQATPPPQQQQGGSPFTLSNALNYLGSQQGRPAGSSGGLPGNFQLAGIDIDFKWLAQKAGEQNPWVLLGAAVVAFWIISSIIATLMWYGIVAGVLYVIYVVGVKNGGFEALSAGNRPPQRRVGGPGSTGGGGGWTYRRPPTTQGLREPPRFSSPGLPVGPSSDQENTTLLPCLSRSSSQSSPYLTLPCSSSRSGLKESGSRRGSSHHDSKDKSFSHASSFSNCSDFSALGDIIDYNFHDLVSVDSFVSTSFDFSSSSSAPNSTSNFDFVGGGGGLDGSSIDSFLDFGSVDTSSSCSSSADHTTATTTPSPHLPAASTSTPSLSVSPLQNVTVDMISNGDLDSLLSIHPHLQLNDYTMGLPLFSTPTPPNLTTSPVQDSSPIASSGSPSTASPGSCTTLPPSQFSTPSLPPLNTGYRIQKPKPAKSKPGPKPKAKLPSASPPLEYGGEGLDFDGEDSPAMIDKRYRNNLAAKKYRQKKVDRISELEGALADMTRERDELRLRLARKEAEGQVLREVMARGGKGSS</sequence>
<dbReference type="AlphaFoldDB" id="S8A751"/>
<organism evidence="10 11">
    <name type="scientific">Dactylellina haptotyla (strain CBS 200.50)</name>
    <name type="common">Nematode-trapping fungus</name>
    <name type="synonym">Monacrosporium haptotylum</name>
    <dbReference type="NCBI Taxonomy" id="1284197"/>
    <lineage>
        <taxon>Eukaryota</taxon>
        <taxon>Fungi</taxon>
        <taxon>Dikarya</taxon>
        <taxon>Ascomycota</taxon>
        <taxon>Pezizomycotina</taxon>
        <taxon>Orbiliomycetes</taxon>
        <taxon>Orbiliales</taxon>
        <taxon>Orbiliaceae</taxon>
        <taxon>Dactylellina</taxon>
    </lineage>
</organism>
<dbReference type="GO" id="GO:0005634">
    <property type="term" value="C:nucleus"/>
    <property type="evidence" value="ECO:0007669"/>
    <property type="project" value="UniProtKB-SubCell"/>
</dbReference>
<feature type="compositionally biased region" description="Basic residues" evidence="7">
    <location>
        <begin position="737"/>
        <end position="752"/>
    </location>
</feature>
<evidence type="ECO:0000256" key="1">
    <source>
        <dbReference type="ARBA" id="ARBA00004123"/>
    </source>
</evidence>
<feature type="compositionally biased region" description="Basic and acidic residues" evidence="7">
    <location>
        <begin position="513"/>
        <end position="533"/>
    </location>
</feature>
<keyword evidence="11" id="KW-1185">Reference proteome</keyword>
<keyword evidence="8" id="KW-0472">Membrane</keyword>
<protein>
    <recommendedName>
        <fullName evidence="9">BZIP domain-containing protein</fullName>
    </recommendedName>
</protein>
<name>S8A751_DACHA</name>
<keyword evidence="3" id="KW-0238">DNA-binding</keyword>
<dbReference type="HOGENOM" id="CLU_337713_0_0_1"/>
<feature type="compositionally biased region" description="Polar residues" evidence="7">
    <location>
        <begin position="220"/>
        <end position="231"/>
    </location>
</feature>
<dbReference type="PROSITE" id="PS00036">
    <property type="entry name" value="BZIP_BASIC"/>
    <property type="match status" value="1"/>
</dbReference>
<evidence type="ECO:0000313" key="10">
    <source>
        <dbReference type="EMBL" id="EPS36961.1"/>
    </source>
</evidence>
<accession>S8A751</accession>
<dbReference type="STRING" id="1284197.S8A751"/>
<evidence type="ECO:0000256" key="4">
    <source>
        <dbReference type="ARBA" id="ARBA00023163"/>
    </source>
</evidence>
<feature type="region of interest" description="Disordered" evidence="7">
    <location>
        <begin position="616"/>
        <end position="642"/>
    </location>
</feature>
<dbReference type="InterPro" id="IPR046347">
    <property type="entry name" value="bZIP_sf"/>
</dbReference>
<dbReference type="OrthoDB" id="5386206at2759"/>
<feature type="compositionally biased region" description="Low complexity" evidence="7">
    <location>
        <begin position="488"/>
        <end position="512"/>
    </location>
</feature>
<comment type="subcellular location">
    <subcellularLocation>
        <location evidence="1">Nucleus</location>
    </subcellularLocation>
</comment>
<dbReference type="GO" id="GO:0000977">
    <property type="term" value="F:RNA polymerase II transcription regulatory region sequence-specific DNA binding"/>
    <property type="evidence" value="ECO:0007669"/>
    <property type="project" value="TreeGrafter"/>
</dbReference>
<comment type="caution">
    <text evidence="10">The sequence shown here is derived from an EMBL/GenBank/DDBJ whole genome shotgun (WGS) entry which is preliminary data.</text>
</comment>
<reference evidence="11" key="2">
    <citation type="submission" date="2013-04" db="EMBL/GenBank/DDBJ databases">
        <title>Genomic mechanisms accounting for the adaptation to parasitism in nematode-trapping fungi.</title>
        <authorList>
            <person name="Ahren D.G."/>
        </authorList>
    </citation>
    <scope>NUCLEOTIDE SEQUENCE [LARGE SCALE GENOMIC DNA]</scope>
    <source>
        <strain evidence="11">CBS 200.50</strain>
    </source>
</reference>
<feature type="compositionally biased region" description="Basic and acidic residues" evidence="7">
    <location>
        <begin position="190"/>
        <end position="205"/>
    </location>
</feature>
<feature type="compositionally biased region" description="Low complexity" evidence="7">
    <location>
        <begin position="685"/>
        <end position="716"/>
    </location>
</feature>
<evidence type="ECO:0000256" key="2">
    <source>
        <dbReference type="ARBA" id="ARBA00023015"/>
    </source>
</evidence>
<feature type="region of interest" description="Disordered" evidence="7">
    <location>
        <begin position="129"/>
        <end position="231"/>
    </location>
</feature>
<evidence type="ECO:0000256" key="5">
    <source>
        <dbReference type="ARBA" id="ARBA00023242"/>
    </source>
</evidence>
<feature type="transmembrane region" description="Helical" evidence="8">
    <location>
        <begin position="384"/>
        <end position="417"/>
    </location>
</feature>
<evidence type="ECO:0000313" key="11">
    <source>
        <dbReference type="Proteomes" id="UP000015100"/>
    </source>
</evidence>
<feature type="coiled-coil region" evidence="6">
    <location>
        <begin position="793"/>
        <end position="827"/>
    </location>
</feature>
<dbReference type="eggNOG" id="ENOG502SG5D">
    <property type="taxonomic scope" value="Eukaryota"/>
</dbReference>
<keyword evidence="2" id="KW-0805">Transcription regulation</keyword>
<dbReference type="SUPFAM" id="SSF57959">
    <property type="entry name" value="Leucine zipper domain"/>
    <property type="match status" value="1"/>
</dbReference>
<feature type="compositionally biased region" description="Polar residues" evidence="7">
    <location>
        <begin position="156"/>
        <end position="166"/>
    </location>
</feature>
<feature type="region of interest" description="Disordered" evidence="7">
    <location>
        <begin position="57"/>
        <end position="83"/>
    </location>
</feature>
<dbReference type="PANTHER" id="PTHR13044:SF14">
    <property type="entry name" value="CRYPTOCEPHAL, ISOFORM A"/>
    <property type="match status" value="1"/>
</dbReference>
<feature type="compositionally biased region" description="Low complexity" evidence="7">
    <location>
        <begin position="180"/>
        <end position="189"/>
    </location>
</feature>
<dbReference type="EMBL" id="AQGS01000811">
    <property type="protein sequence ID" value="EPS36961.1"/>
    <property type="molecule type" value="Genomic_DNA"/>
</dbReference>
<dbReference type="Proteomes" id="UP000015100">
    <property type="component" value="Unassembled WGS sequence"/>
</dbReference>
<feature type="region of interest" description="Disordered" evidence="7">
    <location>
        <begin position="1"/>
        <end position="41"/>
    </location>
</feature>
<evidence type="ECO:0000256" key="6">
    <source>
        <dbReference type="SAM" id="Coils"/>
    </source>
</evidence>
<dbReference type="GO" id="GO:0001228">
    <property type="term" value="F:DNA-binding transcription activator activity, RNA polymerase II-specific"/>
    <property type="evidence" value="ECO:0007669"/>
    <property type="project" value="TreeGrafter"/>
</dbReference>
<proteinExistence type="predicted"/>
<dbReference type="CDD" id="cd12193">
    <property type="entry name" value="bZIP_GCN4"/>
    <property type="match status" value="1"/>
</dbReference>
<keyword evidence="6" id="KW-0175">Coiled coil</keyword>
<feature type="compositionally biased region" description="Gly residues" evidence="7">
    <location>
        <begin position="442"/>
        <end position="453"/>
    </location>
</feature>
<keyword evidence="8" id="KW-1133">Transmembrane helix</keyword>
<evidence type="ECO:0000256" key="3">
    <source>
        <dbReference type="ARBA" id="ARBA00023125"/>
    </source>
</evidence>
<evidence type="ECO:0000256" key="8">
    <source>
        <dbReference type="SAM" id="Phobius"/>
    </source>
</evidence>